<dbReference type="GO" id="GO:0022857">
    <property type="term" value="F:transmembrane transporter activity"/>
    <property type="evidence" value="ECO:0007669"/>
    <property type="project" value="InterPro"/>
</dbReference>
<accession>A0AAE4FVX0</accession>
<dbReference type="Proteomes" id="UP001268256">
    <property type="component" value="Unassembled WGS sequence"/>
</dbReference>
<keyword evidence="7" id="KW-0653">Protein transport</keyword>
<sequence length="136" mass="14962">MFRLEDEQDGDEINIVPMIDVVFSVLAFFIIASLFLSRTDGIDIKLPQATTTQTQPNNPITVTIDRNRNIFINGDGVEIAQVQARIVGLKTATANQLVIVRADTAVEHGTVIAVMDELRQIKNVQLAISTRKSGNN</sequence>
<comment type="subcellular location">
    <subcellularLocation>
        <location evidence="1">Cell membrane</location>
        <topology evidence="1">Single-pass membrane protein</topology>
    </subcellularLocation>
    <subcellularLocation>
        <location evidence="7">Cell membrane</location>
        <topology evidence="7">Single-pass type II membrane protein</topology>
    </subcellularLocation>
</comment>
<evidence type="ECO:0000313" key="10">
    <source>
        <dbReference type="Proteomes" id="UP001268256"/>
    </source>
</evidence>
<name>A0AAE4FVX0_9CYAN</name>
<evidence type="ECO:0000256" key="8">
    <source>
        <dbReference type="SAM" id="Phobius"/>
    </source>
</evidence>
<dbReference type="Pfam" id="PF02472">
    <property type="entry name" value="ExbD"/>
    <property type="match status" value="1"/>
</dbReference>
<dbReference type="RefSeq" id="WP_322879492.1">
    <property type="nucleotide sequence ID" value="NZ_JAVMIP010000025.1"/>
</dbReference>
<dbReference type="GO" id="GO:0005886">
    <property type="term" value="C:plasma membrane"/>
    <property type="evidence" value="ECO:0007669"/>
    <property type="project" value="UniProtKB-SubCell"/>
</dbReference>
<organism evidence="9 10">
    <name type="scientific">Pseudocalidococcus azoricus BACA0444</name>
    <dbReference type="NCBI Taxonomy" id="2918990"/>
    <lineage>
        <taxon>Bacteria</taxon>
        <taxon>Bacillati</taxon>
        <taxon>Cyanobacteriota</taxon>
        <taxon>Cyanophyceae</taxon>
        <taxon>Acaryochloridales</taxon>
        <taxon>Thermosynechococcaceae</taxon>
        <taxon>Pseudocalidococcus</taxon>
        <taxon>Pseudocalidococcus azoricus</taxon>
    </lineage>
</organism>
<protein>
    <submittedName>
        <fullName evidence="9">Biopolymer transporter ExbD</fullName>
    </submittedName>
</protein>
<keyword evidence="6 8" id="KW-0472">Membrane</keyword>
<evidence type="ECO:0000256" key="6">
    <source>
        <dbReference type="ARBA" id="ARBA00023136"/>
    </source>
</evidence>
<evidence type="ECO:0000256" key="1">
    <source>
        <dbReference type="ARBA" id="ARBA00004162"/>
    </source>
</evidence>
<keyword evidence="10" id="KW-1185">Reference proteome</keyword>
<dbReference type="InterPro" id="IPR003400">
    <property type="entry name" value="ExbD"/>
</dbReference>
<dbReference type="PANTHER" id="PTHR30558">
    <property type="entry name" value="EXBD MEMBRANE COMPONENT OF PMF-DRIVEN MACROMOLECULE IMPORT SYSTEM"/>
    <property type="match status" value="1"/>
</dbReference>
<evidence type="ECO:0000256" key="5">
    <source>
        <dbReference type="ARBA" id="ARBA00022989"/>
    </source>
</evidence>
<evidence type="ECO:0000256" key="4">
    <source>
        <dbReference type="ARBA" id="ARBA00022692"/>
    </source>
</evidence>
<evidence type="ECO:0000256" key="2">
    <source>
        <dbReference type="ARBA" id="ARBA00005811"/>
    </source>
</evidence>
<proteinExistence type="inferred from homology"/>
<evidence type="ECO:0000256" key="3">
    <source>
        <dbReference type="ARBA" id="ARBA00022475"/>
    </source>
</evidence>
<evidence type="ECO:0000256" key="7">
    <source>
        <dbReference type="RuleBase" id="RU003879"/>
    </source>
</evidence>
<dbReference type="GO" id="GO:0015031">
    <property type="term" value="P:protein transport"/>
    <property type="evidence" value="ECO:0007669"/>
    <property type="project" value="UniProtKB-KW"/>
</dbReference>
<keyword evidence="7" id="KW-0813">Transport</keyword>
<feature type="transmembrane region" description="Helical" evidence="8">
    <location>
        <begin position="15"/>
        <end position="36"/>
    </location>
</feature>
<gene>
    <name evidence="9" type="ORF">RIF25_15905</name>
</gene>
<keyword evidence="3" id="KW-1003">Cell membrane</keyword>
<dbReference type="AlphaFoldDB" id="A0AAE4FVX0"/>
<keyword evidence="5 8" id="KW-1133">Transmembrane helix</keyword>
<dbReference type="Gene3D" id="3.30.420.270">
    <property type="match status" value="1"/>
</dbReference>
<dbReference type="PANTHER" id="PTHR30558:SF3">
    <property type="entry name" value="BIOPOLYMER TRANSPORT PROTEIN EXBD-RELATED"/>
    <property type="match status" value="1"/>
</dbReference>
<keyword evidence="4 7" id="KW-0812">Transmembrane</keyword>
<comment type="caution">
    <text evidence="9">The sequence shown here is derived from an EMBL/GenBank/DDBJ whole genome shotgun (WGS) entry which is preliminary data.</text>
</comment>
<evidence type="ECO:0000313" key="9">
    <source>
        <dbReference type="EMBL" id="MDS3862284.1"/>
    </source>
</evidence>
<comment type="similarity">
    <text evidence="2 7">Belongs to the ExbD/TolR family.</text>
</comment>
<dbReference type="EMBL" id="JAVMIP010000025">
    <property type="protein sequence ID" value="MDS3862284.1"/>
    <property type="molecule type" value="Genomic_DNA"/>
</dbReference>
<reference evidence="10" key="1">
    <citation type="submission" date="2023-07" db="EMBL/GenBank/DDBJ databases">
        <authorList>
            <person name="Luz R."/>
            <person name="Cordeiro R."/>
            <person name="Fonseca A."/>
            <person name="Goncalves V."/>
        </authorList>
    </citation>
    <scope>NUCLEOTIDE SEQUENCE [LARGE SCALE GENOMIC DNA]</scope>
    <source>
        <strain evidence="10">BACA0444</strain>
    </source>
</reference>